<comment type="caution">
    <text evidence="2">The sequence shown here is derived from an EMBL/GenBank/DDBJ whole genome shotgun (WGS) entry which is preliminary data.</text>
</comment>
<proteinExistence type="predicted"/>
<dbReference type="Pfam" id="PF06133">
    <property type="entry name" value="Com_YlbF"/>
    <property type="match status" value="1"/>
</dbReference>
<name>A0A1E8GLI3_9LACT</name>
<protein>
    <submittedName>
        <fullName evidence="2">Uncharacterized protein</fullName>
    </submittedName>
</protein>
<dbReference type="PANTHER" id="PTHR38448:SF2">
    <property type="entry name" value="REGULATORY PROTEIN YLBF"/>
    <property type="match status" value="1"/>
</dbReference>
<feature type="coiled-coil region" evidence="1">
    <location>
        <begin position="57"/>
        <end position="91"/>
    </location>
</feature>
<keyword evidence="3" id="KW-1185">Reference proteome</keyword>
<evidence type="ECO:0000313" key="3">
    <source>
        <dbReference type="Proteomes" id="UP000178622"/>
    </source>
</evidence>
<dbReference type="SUPFAM" id="SSF158622">
    <property type="entry name" value="YheA/YmcA-like"/>
    <property type="match status" value="1"/>
</dbReference>
<dbReference type="InterPro" id="IPR052767">
    <property type="entry name" value="Bact_com_dev_regulator"/>
</dbReference>
<organism evidence="2 3">
    <name type="scientific">Floricoccus tropicus</name>
    <dbReference type="NCBI Taxonomy" id="1859473"/>
    <lineage>
        <taxon>Bacteria</taxon>
        <taxon>Bacillati</taxon>
        <taxon>Bacillota</taxon>
        <taxon>Bacilli</taxon>
        <taxon>Lactobacillales</taxon>
        <taxon>Streptococcaceae</taxon>
        <taxon>Floricoccus</taxon>
    </lineage>
</organism>
<dbReference type="InterPro" id="IPR023378">
    <property type="entry name" value="YheA/YmcA-like_dom_sf"/>
</dbReference>
<dbReference type="InterPro" id="IPR010368">
    <property type="entry name" value="Com_YlbF"/>
</dbReference>
<dbReference type="PANTHER" id="PTHR38448">
    <property type="entry name" value="REGULATORY PROTEIN YLBF-RELATED"/>
    <property type="match status" value="1"/>
</dbReference>
<dbReference type="AlphaFoldDB" id="A0A1E8GLI3"/>
<accession>A0A1E8GLI3</accession>
<dbReference type="Proteomes" id="UP000178622">
    <property type="component" value="Unassembled WGS sequence"/>
</dbReference>
<dbReference type="OrthoDB" id="2242751at2"/>
<evidence type="ECO:0000256" key="1">
    <source>
        <dbReference type="SAM" id="Coils"/>
    </source>
</evidence>
<sequence>MLIVNEDLFDIDDTINKIVENFLNFEQVVKYKKVQADFQADEGLQSKIRLYADKSRKLEDNKEYVAYRTELKELQREVRALQREINLNEHVYALRLAENDLQSLMAELTHDIVETVSESISVDEGLPFSGKKHHGKGGSCGK</sequence>
<dbReference type="Gene3D" id="1.20.1500.10">
    <property type="entry name" value="YheA/YmcA-like"/>
    <property type="match status" value="1"/>
</dbReference>
<gene>
    <name evidence="2" type="ORF">BG261_04375</name>
</gene>
<keyword evidence="1" id="KW-0175">Coiled coil</keyword>
<reference evidence="3" key="1">
    <citation type="submission" date="2016-09" db="EMBL/GenBank/DDBJ databases">
        <title>Draft genome sequence of a novel species of the family Streptococcaceae isolated from flowers.</title>
        <authorList>
            <person name="Chuah L.-O."/>
            <person name="Yap K.-P."/>
            <person name="Thong K.L."/>
            <person name="Liong M.T."/>
            <person name="Ahmad R."/>
            <person name="Rusul G."/>
        </authorList>
    </citation>
    <scope>NUCLEOTIDE SEQUENCE [LARGE SCALE GENOMIC DNA]</scope>
    <source>
        <strain evidence="3">DF1</strain>
    </source>
</reference>
<dbReference type="STRING" id="1859473.BG261_04375"/>
<dbReference type="EMBL" id="MKIR01000021">
    <property type="protein sequence ID" value="OFI49114.1"/>
    <property type="molecule type" value="Genomic_DNA"/>
</dbReference>
<evidence type="ECO:0000313" key="2">
    <source>
        <dbReference type="EMBL" id="OFI49114.1"/>
    </source>
</evidence>
<dbReference type="RefSeq" id="WP_070792441.1">
    <property type="nucleotide sequence ID" value="NZ_MKIR01000021.1"/>
</dbReference>